<dbReference type="AlphaFoldDB" id="A0A542DPC2"/>
<dbReference type="RefSeq" id="WP_142000560.1">
    <property type="nucleotide sequence ID" value="NZ_VFML01000001.1"/>
</dbReference>
<dbReference type="EMBL" id="VFML01000001">
    <property type="protein sequence ID" value="TQJ04952.1"/>
    <property type="molecule type" value="Genomic_DNA"/>
</dbReference>
<feature type="compositionally biased region" description="Polar residues" evidence="1">
    <location>
        <begin position="77"/>
        <end position="86"/>
    </location>
</feature>
<evidence type="ECO:0000313" key="2">
    <source>
        <dbReference type="EMBL" id="TQJ04952.1"/>
    </source>
</evidence>
<organism evidence="2 3">
    <name type="scientific">Amycolatopsis cihanbeyliensis</name>
    <dbReference type="NCBI Taxonomy" id="1128664"/>
    <lineage>
        <taxon>Bacteria</taxon>
        <taxon>Bacillati</taxon>
        <taxon>Actinomycetota</taxon>
        <taxon>Actinomycetes</taxon>
        <taxon>Pseudonocardiales</taxon>
        <taxon>Pseudonocardiaceae</taxon>
        <taxon>Amycolatopsis</taxon>
    </lineage>
</organism>
<evidence type="ECO:0000256" key="1">
    <source>
        <dbReference type="SAM" id="MobiDB-lite"/>
    </source>
</evidence>
<protein>
    <submittedName>
        <fullName evidence="2">Uncharacterized protein</fullName>
    </submittedName>
</protein>
<gene>
    <name evidence="2" type="ORF">FB471_4764</name>
</gene>
<evidence type="ECO:0000313" key="3">
    <source>
        <dbReference type="Proteomes" id="UP000320876"/>
    </source>
</evidence>
<name>A0A542DPC2_AMYCI</name>
<sequence length="205" mass="21767">MPIRTHRGRAAVYRRLWGWPLRSPRHLVGTLVVFVALVVATGIAAPHLFGDQDGNGGAGAAPAGESTTASGDGPGRSTRTGPEESSTLPTRLTEPRETPTPAAPDPAALQVARQWAAAWVNHPDGMTNQQWLDGLRPYTTEEYLPVMATVELANIPASEVTGEPSAGKSYTSSVEAIVPTNGPKLKLTVVETDAGWRVGHYERAD</sequence>
<accession>A0A542DPC2</accession>
<dbReference type="OrthoDB" id="3555448at2"/>
<reference evidence="2 3" key="1">
    <citation type="submission" date="2019-06" db="EMBL/GenBank/DDBJ databases">
        <title>Sequencing the genomes of 1000 actinobacteria strains.</title>
        <authorList>
            <person name="Klenk H.-P."/>
        </authorList>
    </citation>
    <scope>NUCLEOTIDE SEQUENCE [LARGE SCALE GENOMIC DNA]</scope>
    <source>
        <strain evidence="2 3">DSM 45679</strain>
    </source>
</reference>
<keyword evidence="3" id="KW-1185">Reference proteome</keyword>
<proteinExistence type="predicted"/>
<comment type="caution">
    <text evidence="2">The sequence shown here is derived from an EMBL/GenBank/DDBJ whole genome shotgun (WGS) entry which is preliminary data.</text>
</comment>
<dbReference type="Proteomes" id="UP000320876">
    <property type="component" value="Unassembled WGS sequence"/>
</dbReference>
<feature type="region of interest" description="Disordered" evidence="1">
    <location>
        <begin position="49"/>
        <end position="104"/>
    </location>
</feature>
<feature type="compositionally biased region" description="Low complexity" evidence="1">
    <location>
        <begin position="60"/>
        <end position="71"/>
    </location>
</feature>